<dbReference type="InterPro" id="IPR015034">
    <property type="entry name" value="Bles03"/>
</dbReference>
<name>A0A137PAR9_CONC2</name>
<dbReference type="SUPFAM" id="SSF55418">
    <property type="entry name" value="eIF4e-like"/>
    <property type="match status" value="1"/>
</dbReference>
<comment type="similarity">
    <text evidence="1">Belongs to the UPF0696 family.</text>
</comment>
<sequence length="137" mass="15932">MNPSTVTNSPWVYEDYNSKEALIGNMYTGKWMLFYDMSILDEKWNQVKLLLKQGKLGPCAKCSTAMPNFNANNSNKVIIVYTSNYNDQEDVFRVAKVLYDELQYGKPMYYKTDEQTLSGSYRKTGSKKNHVYRYPSN</sequence>
<proteinExistence type="inferred from homology"/>
<gene>
    <name evidence="2" type="ORF">CONCODRAFT_69363</name>
</gene>
<dbReference type="OrthoDB" id="10067381at2759"/>
<accession>A0A137PAR9</accession>
<evidence type="ECO:0000313" key="2">
    <source>
        <dbReference type="EMBL" id="KXN72064.1"/>
    </source>
</evidence>
<dbReference type="Pfam" id="PF08939">
    <property type="entry name" value="Bles03"/>
    <property type="match status" value="1"/>
</dbReference>
<dbReference type="PANTHER" id="PTHR31977:SF1">
    <property type="entry name" value="UPF0696 PROTEIN C11ORF68"/>
    <property type="match status" value="1"/>
</dbReference>
<reference evidence="2 3" key="1">
    <citation type="journal article" date="2015" name="Genome Biol. Evol.">
        <title>Phylogenomic analyses indicate that early fungi evolved digesting cell walls of algal ancestors of land plants.</title>
        <authorList>
            <person name="Chang Y."/>
            <person name="Wang S."/>
            <person name="Sekimoto S."/>
            <person name="Aerts A.L."/>
            <person name="Choi C."/>
            <person name="Clum A."/>
            <person name="LaButti K.M."/>
            <person name="Lindquist E.A."/>
            <person name="Yee Ngan C."/>
            <person name="Ohm R.A."/>
            <person name="Salamov A.A."/>
            <person name="Grigoriev I.V."/>
            <person name="Spatafora J.W."/>
            <person name="Berbee M.L."/>
        </authorList>
    </citation>
    <scope>NUCLEOTIDE SEQUENCE [LARGE SCALE GENOMIC DNA]</scope>
    <source>
        <strain evidence="2 3">NRRL 28638</strain>
    </source>
</reference>
<dbReference type="Gene3D" id="3.30.760.10">
    <property type="entry name" value="RNA Cap, Translation Initiation Factor Eif4e"/>
    <property type="match status" value="1"/>
</dbReference>
<dbReference type="Proteomes" id="UP000070444">
    <property type="component" value="Unassembled WGS sequence"/>
</dbReference>
<dbReference type="EMBL" id="KQ964461">
    <property type="protein sequence ID" value="KXN72064.1"/>
    <property type="molecule type" value="Genomic_DNA"/>
</dbReference>
<dbReference type="PANTHER" id="PTHR31977">
    <property type="entry name" value="UPF0696 PROTEIN C11ORF68"/>
    <property type="match status" value="1"/>
</dbReference>
<dbReference type="AlphaFoldDB" id="A0A137PAR9"/>
<keyword evidence="3" id="KW-1185">Reference proteome</keyword>
<protein>
    <recommendedName>
        <fullName evidence="4">DUF1917-domain-containing protein</fullName>
    </recommendedName>
</protein>
<evidence type="ECO:0000313" key="3">
    <source>
        <dbReference type="Proteomes" id="UP000070444"/>
    </source>
</evidence>
<organism evidence="2 3">
    <name type="scientific">Conidiobolus coronatus (strain ATCC 28846 / CBS 209.66 / NRRL 28638)</name>
    <name type="common">Delacroixia coronata</name>
    <dbReference type="NCBI Taxonomy" id="796925"/>
    <lineage>
        <taxon>Eukaryota</taxon>
        <taxon>Fungi</taxon>
        <taxon>Fungi incertae sedis</taxon>
        <taxon>Zoopagomycota</taxon>
        <taxon>Entomophthoromycotina</taxon>
        <taxon>Entomophthoromycetes</taxon>
        <taxon>Entomophthorales</taxon>
        <taxon>Ancylistaceae</taxon>
        <taxon>Conidiobolus</taxon>
    </lineage>
</organism>
<evidence type="ECO:0008006" key="4">
    <source>
        <dbReference type="Google" id="ProtNLM"/>
    </source>
</evidence>
<dbReference type="InterPro" id="IPR023398">
    <property type="entry name" value="TIF_eIF4e-like"/>
</dbReference>
<evidence type="ECO:0000256" key="1">
    <source>
        <dbReference type="ARBA" id="ARBA00010568"/>
    </source>
</evidence>